<feature type="domain" description="Alpha-L-rhamnosidase six-hairpin glycosidase" evidence="1">
    <location>
        <begin position="318"/>
        <end position="560"/>
    </location>
</feature>
<evidence type="ECO:0000259" key="2">
    <source>
        <dbReference type="Pfam" id="PF21209"/>
    </source>
</evidence>
<feature type="domain" description="Alpha-rhamnosidase-like N-terminal" evidence="2">
    <location>
        <begin position="90"/>
        <end position="261"/>
    </location>
</feature>
<evidence type="ECO:0000313" key="3">
    <source>
        <dbReference type="EMBL" id="RHL90106.1"/>
    </source>
</evidence>
<dbReference type="Pfam" id="PF21209">
    <property type="entry name" value="Bac_rhamnosid-like_N"/>
    <property type="match status" value="1"/>
</dbReference>
<dbReference type="Gene3D" id="2.60.120.260">
    <property type="entry name" value="Galactose-binding domain-like"/>
    <property type="match status" value="2"/>
</dbReference>
<dbReference type="PANTHER" id="PTHR34987">
    <property type="entry name" value="C, PUTATIVE (AFU_ORTHOLOGUE AFUA_3G02880)-RELATED"/>
    <property type="match status" value="1"/>
</dbReference>
<organism evidence="3 4">
    <name type="scientific">Bacteroides intestinalis</name>
    <dbReference type="NCBI Taxonomy" id="329854"/>
    <lineage>
        <taxon>Bacteria</taxon>
        <taxon>Pseudomonadati</taxon>
        <taxon>Bacteroidota</taxon>
        <taxon>Bacteroidia</taxon>
        <taxon>Bacteroidales</taxon>
        <taxon>Bacteroidaceae</taxon>
        <taxon>Bacteroides</taxon>
    </lineage>
</organism>
<dbReference type="GO" id="GO:0005975">
    <property type="term" value="P:carbohydrate metabolic process"/>
    <property type="evidence" value="ECO:0007669"/>
    <property type="project" value="InterPro"/>
</dbReference>
<accession>A0A415N4L2</accession>
<dbReference type="PANTHER" id="PTHR34987:SF6">
    <property type="entry name" value="ALPHA-L-RHAMNOSIDASE SIX-HAIRPIN GLYCOSIDASE DOMAIN-CONTAINING PROTEIN"/>
    <property type="match status" value="1"/>
</dbReference>
<dbReference type="InterPro" id="IPR048932">
    <property type="entry name" value="Rhamnosid-like_N_bacteroidetes"/>
</dbReference>
<dbReference type="InterPro" id="IPR012341">
    <property type="entry name" value="6hp_glycosidase-like_sf"/>
</dbReference>
<gene>
    <name evidence="3" type="ORF">DWZ95_16670</name>
</gene>
<proteinExistence type="predicted"/>
<name>A0A415N4L2_9BACE</name>
<sequence>MNKRLKLIAGIFWVTTINCYAQIKEFDPLLDSKVTVIPAPSQEEWNSNYMWYPGQLAAFYQQQSAKISKERCVNVGYPGKFFAKNNRAYFKREIKLHKENNLRWEGPSDIILYVNGIKQSTTNKQITLPAGKSSLLFEVITNDSLPCIILKGDGMENPNEWQVSMDKNYWTIPESASMYNKPATRPDAPQNIIAQIKPQEILPMRNAKTIGTDGVQIGKNGYALIDFFHLEIGTLTFQAKGKGTVTVRVGETPEEALERDDKKLEQYPLPPIKLSETGSVISIPERALRYASLECDEGAEITSLKFDASMWPVEYQMQFETDDEYINNLFKMSSATLHTSMHRFYLDGVKRDFLPWSMDALVSTLGGDYLFGDQQVSKNGISIALMPLNPKLSDIGIPDYPLHALFGLKQNYLRFGDLTTSLQYKDRITQLLDFYASIVDENGFVHGNYGDRQFGYTPGWSTYNGPARKGVAAYAQIMLYYNYMTGAYFANLWKEKALASKYNKLAQDLKRKIFKHFWDDERKSFINGTMNDGTTIDKRISHHAQYWAILADIFPKEHYDNLFENILPNLPHYYTTVSYEKGYEFLAYAKAGRVKELWDFMYRVFGDWMDQGHTRFPENFQTEASRAKQLEFYRRPYGLSLCHGANGVPAVVGALNGLIGFSQSAEKPNEYTIKPELLHLKWITSRIPVKEGFISVKLNATGESTIEIPNGCIVKVITKGEGKPLTLRKPGTYKFKLID</sequence>
<dbReference type="RefSeq" id="WP_118423395.1">
    <property type="nucleotide sequence ID" value="NZ_QRPE01000022.1"/>
</dbReference>
<dbReference type="InterPro" id="IPR035396">
    <property type="entry name" value="Bac_rhamnosid6H"/>
</dbReference>
<evidence type="ECO:0000259" key="1">
    <source>
        <dbReference type="Pfam" id="PF17389"/>
    </source>
</evidence>
<dbReference type="GO" id="GO:0016787">
    <property type="term" value="F:hydrolase activity"/>
    <property type="evidence" value="ECO:0007669"/>
    <property type="project" value="UniProtKB-KW"/>
</dbReference>
<dbReference type="AlphaFoldDB" id="A0A415N4L2"/>
<dbReference type="Gene3D" id="2.60.420.10">
    <property type="entry name" value="Maltose phosphorylase, domain 3"/>
    <property type="match status" value="1"/>
</dbReference>
<reference evidence="3 4" key="1">
    <citation type="submission" date="2018-08" db="EMBL/GenBank/DDBJ databases">
        <title>A genome reference for cultivated species of the human gut microbiota.</title>
        <authorList>
            <person name="Zou Y."/>
            <person name="Xue W."/>
            <person name="Luo G."/>
        </authorList>
    </citation>
    <scope>NUCLEOTIDE SEQUENCE [LARGE SCALE GENOMIC DNA]</scope>
    <source>
        <strain evidence="3 4">AF36-16BH</strain>
    </source>
</reference>
<dbReference type="EMBL" id="QRPE01000022">
    <property type="protein sequence ID" value="RHL90106.1"/>
    <property type="molecule type" value="Genomic_DNA"/>
</dbReference>
<evidence type="ECO:0000313" key="4">
    <source>
        <dbReference type="Proteomes" id="UP000285013"/>
    </source>
</evidence>
<dbReference type="InterPro" id="IPR008928">
    <property type="entry name" value="6-hairpin_glycosidase_sf"/>
</dbReference>
<keyword evidence="3" id="KW-0378">Hydrolase</keyword>
<protein>
    <submittedName>
        <fullName evidence="3">Glycoside hydrolase</fullName>
    </submittedName>
</protein>
<dbReference type="Proteomes" id="UP000285013">
    <property type="component" value="Unassembled WGS sequence"/>
</dbReference>
<dbReference type="SUPFAM" id="SSF48208">
    <property type="entry name" value="Six-hairpin glycosidases"/>
    <property type="match status" value="1"/>
</dbReference>
<dbReference type="Pfam" id="PF17389">
    <property type="entry name" value="Bac_rhamnosid6H"/>
    <property type="match status" value="1"/>
</dbReference>
<comment type="caution">
    <text evidence="3">The sequence shown here is derived from an EMBL/GenBank/DDBJ whole genome shotgun (WGS) entry which is preliminary data.</text>
</comment>
<dbReference type="Gene3D" id="1.50.10.10">
    <property type="match status" value="1"/>
</dbReference>